<evidence type="ECO:0000256" key="4">
    <source>
        <dbReference type="ARBA" id="ARBA00022519"/>
    </source>
</evidence>
<comment type="function">
    <text evidence="8">Part of the tripartite ATP-independent periplasmic (TRAP) transport system.</text>
</comment>
<evidence type="ECO:0000256" key="9">
    <source>
        <dbReference type="SAM" id="Phobius"/>
    </source>
</evidence>
<dbReference type="InterPro" id="IPR055348">
    <property type="entry name" value="DctQ"/>
</dbReference>
<evidence type="ECO:0000256" key="6">
    <source>
        <dbReference type="ARBA" id="ARBA00022989"/>
    </source>
</evidence>
<reference evidence="12 13" key="1">
    <citation type="submission" date="2019-07" db="EMBL/GenBank/DDBJ databases">
        <title>Aquicoccus porphyridii gen. nov., sp. nov., isolated from a small marine red alga, Porphyridium marinum.</title>
        <authorList>
            <person name="Liu L."/>
        </authorList>
    </citation>
    <scope>NUCLEOTIDE SEQUENCE [LARGE SCALE GENOMIC DNA]</scope>
    <source>
        <strain evidence="12 13">L1 8-17</strain>
    </source>
</reference>
<feature type="transmembrane region" description="Helical" evidence="9">
    <location>
        <begin position="436"/>
        <end position="456"/>
    </location>
</feature>
<evidence type="ECO:0000313" key="13">
    <source>
        <dbReference type="Proteomes" id="UP000325291"/>
    </source>
</evidence>
<evidence type="ECO:0000256" key="5">
    <source>
        <dbReference type="ARBA" id="ARBA00022692"/>
    </source>
</evidence>
<evidence type="ECO:0000259" key="11">
    <source>
        <dbReference type="Pfam" id="PF06808"/>
    </source>
</evidence>
<feature type="transmembrane region" description="Helical" evidence="9">
    <location>
        <begin position="462"/>
        <end position="482"/>
    </location>
</feature>
<evidence type="ECO:0000256" key="2">
    <source>
        <dbReference type="ARBA" id="ARBA00022448"/>
    </source>
</evidence>
<comment type="subcellular location">
    <subcellularLocation>
        <location evidence="1 8">Cell inner membrane</location>
        <topology evidence="1 8">Multi-pass membrane protein</topology>
    </subcellularLocation>
</comment>
<evidence type="ECO:0000256" key="7">
    <source>
        <dbReference type="ARBA" id="ARBA00023136"/>
    </source>
</evidence>
<evidence type="ECO:0000256" key="3">
    <source>
        <dbReference type="ARBA" id="ARBA00022475"/>
    </source>
</evidence>
<protein>
    <submittedName>
        <fullName evidence="12">TRAP transporter large permease subunit</fullName>
    </submittedName>
</protein>
<dbReference type="EMBL" id="VINQ01000007">
    <property type="protein sequence ID" value="KAA0914948.1"/>
    <property type="molecule type" value="Genomic_DNA"/>
</dbReference>
<feature type="transmembrane region" description="Helical" evidence="9">
    <location>
        <begin position="355"/>
        <end position="379"/>
    </location>
</feature>
<feature type="transmembrane region" description="Helical" evidence="9">
    <location>
        <begin position="315"/>
        <end position="343"/>
    </location>
</feature>
<keyword evidence="3" id="KW-1003">Cell membrane</keyword>
<dbReference type="RefSeq" id="WP_111368274.1">
    <property type="nucleotide sequence ID" value="NZ_JASHJG010000006.1"/>
</dbReference>
<feature type="domain" description="TRAP C4-dicarboxylate transport system permease DctM subunit" evidence="11">
    <location>
        <begin position="227"/>
        <end position="638"/>
    </location>
</feature>
<keyword evidence="7 9" id="KW-0472">Membrane</keyword>
<feature type="transmembrane region" description="Helical" evidence="9">
    <location>
        <begin position="622"/>
        <end position="642"/>
    </location>
</feature>
<dbReference type="Proteomes" id="UP000325291">
    <property type="component" value="Unassembled WGS sequence"/>
</dbReference>
<keyword evidence="6 9" id="KW-1133">Transmembrane helix</keyword>
<feature type="transmembrane region" description="Helical" evidence="9">
    <location>
        <begin position="34"/>
        <end position="52"/>
    </location>
</feature>
<dbReference type="Pfam" id="PF06808">
    <property type="entry name" value="DctM"/>
    <property type="match status" value="1"/>
</dbReference>
<keyword evidence="5 9" id="KW-0812">Transmembrane</keyword>
<dbReference type="NCBIfam" id="TIGR00786">
    <property type="entry name" value="dctM"/>
    <property type="match status" value="1"/>
</dbReference>
<dbReference type="InterPro" id="IPR010656">
    <property type="entry name" value="DctM"/>
</dbReference>
<dbReference type="PANTHER" id="PTHR33362:SF5">
    <property type="entry name" value="C4-DICARBOXYLATE TRAP TRANSPORTER LARGE PERMEASE PROTEIN DCTM"/>
    <property type="match status" value="1"/>
</dbReference>
<gene>
    <name evidence="12" type="ORF">FLO80_11305</name>
</gene>
<proteinExistence type="predicted"/>
<dbReference type="PANTHER" id="PTHR33362">
    <property type="entry name" value="SIALIC ACID TRAP TRANSPORTER PERMEASE PROTEIN SIAT-RELATED"/>
    <property type="match status" value="1"/>
</dbReference>
<feature type="transmembrane region" description="Helical" evidence="9">
    <location>
        <begin position="534"/>
        <end position="564"/>
    </location>
</feature>
<dbReference type="GO" id="GO:0005886">
    <property type="term" value="C:plasma membrane"/>
    <property type="evidence" value="ECO:0007669"/>
    <property type="project" value="UniProtKB-SubCell"/>
</dbReference>
<feature type="transmembrane region" description="Helical" evidence="9">
    <location>
        <begin position="111"/>
        <end position="131"/>
    </location>
</feature>
<dbReference type="Pfam" id="PF04290">
    <property type="entry name" value="DctQ"/>
    <property type="match status" value="1"/>
</dbReference>
<dbReference type="GO" id="GO:0022857">
    <property type="term" value="F:transmembrane transporter activity"/>
    <property type="evidence" value="ECO:0007669"/>
    <property type="project" value="UniProtKB-UniRule"/>
</dbReference>
<evidence type="ECO:0000256" key="8">
    <source>
        <dbReference type="RuleBase" id="RU369079"/>
    </source>
</evidence>
<evidence type="ECO:0000256" key="1">
    <source>
        <dbReference type="ARBA" id="ARBA00004429"/>
    </source>
</evidence>
<name>A0A5A9ZCE8_9RHOB</name>
<feature type="transmembrane region" description="Helical" evidence="9">
    <location>
        <begin position="72"/>
        <end position="90"/>
    </location>
</feature>
<feature type="domain" description="Tripartite ATP-independent periplasmic transporters DctQ component" evidence="10">
    <location>
        <begin position="47"/>
        <end position="175"/>
    </location>
</feature>
<feature type="transmembrane region" description="Helical" evidence="9">
    <location>
        <begin position="151"/>
        <end position="176"/>
    </location>
</feature>
<dbReference type="AlphaFoldDB" id="A0A5A9ZCE8"/>
<keyword evidence="13" id="KW-1185">Reference proteome</keyword>
<comment type="caution">
    <text evidence="12">The sequence shown here is derived from an EMBL/GenBank/DDBJ whole genome shotgun (WGS) entry which is preliminary data.</text>
</comment>
<feature type="transmembrane region" description="Helical" evidence="9">
    <location>
        <begin position="188"/>
        <end position="206"/>
    </location>
</feature>
<keyword evidence="4 8" id="KW-0997">Cell inner membrane</keyword>
<feature type="transmembrane region" description="Helical" evidence="9">
    <location>
        <begin position="494"/>
        <end position="514"/>
    </location>
</feature>
<dbReference type="InterPro" id="IPR004681">
    <property type="entry name" value="TRAP_DctM"/>
</dbReference>
<organism evidence="12 13">
    <name type="scientific">Aquicoccus porphyridii</name>
    <dbReference type="NCBI Taxonomy" id="1852029"/>
    <lineage>
        <taxon>Bacteria</taxon>
        <taxon>Pseudomonadati</taxon>
        <taxon>Pseudomonadota</taxon>
        <taxon>Alphaproteobacteria</taxon>
        <taxon>Rhodobacterales</taxon>
        <taxon>Paracoccaceae</taxon>
        <taxon>Aquicoccus</taxon>
    </lineage>
</organism>
<sequence length="646" mass="68136">MDNTTETAPGAEHFAGLDKIAHGLRAGLIWPNRIAMVAGGIALAVAAALIMVDVVMRNLLSVVVPGSLELTGLLTILITLAALGTVEIEGSHIKVDVLLRLVPEWMRAPTVAGGQMLAFGIVLLTAWQVLTQAAYLWRNSIVTGVLGLPEWAFVGAAAVAMLLFALALCASAILAVAESLRLAQVGTVLLLVVWIGLAAAPLGWIFRPDLFPFDLGRTGQGVLGILLCFGLIFLGVHVAVGMAAASLVGLALLISPKASLTSLQTTTISVISDETWSVVPLFVWMGLIVVAAGFARDLYHAAYRWIGHLPGGLASASTVACAGLSSIVGDTLSGVYSMGSIALPQMREYGYDMKLATASIACAATIGVMIPPSIAFIVYGMLTEVSIGKLFVAGILPGLLFTVILITLITLRAVLNPALAPRGERSTWEERGAATRSVWPVILLMALVLGGIYGGFVTPNEAAGLGVTGALLIGVITGRLTFSAVVNTIAQTLRLTAAIIVIFLFAMVFSRFIAISGLTQKLADFVLSYDLGRYQIIAAILVFYVFIGMFMNALPALILTIPIFYPVAMSAGFDPVWFGVLVVIMVELGVVTPPIGVNVFAISAVAKDVPMYDIFRGVLPFWLAYLMLVLMIVLFPAIALFLPSLM</sequence>
<accession>A0A5A9ZCE8</accession>
<evidence type="ECO:0000259" key="10">
    <source>
        <dbReference type="Pfam" id="PF04290"/>
    </source>
</evidence>
<feature type="transmembrane region" description="Helical" evidence="9">
    <location>
        <begin position="576"/>
        <end position="602"/>
    </location>
</feature>
<keyword evidence="2 8" id="KW-0813">Transport</keyword>
<feature type="transmembrane region" description="Helical" evidence="9">
    <location>
        <begin position="221"/>
        <end position="254"/>
    </location>
</feature>
<feature type="transmembrane region" description="Helical" evidence="9">
    <location>
        <begin position="275"/>
        <end position="295"/>
    </location>
</feature>
<feature type="transmembrane region" description="Helical" evidence="9">
    <location>
        <begin position="391"/>
        <end position="415"/>
    </location>
</feature>
<evidence type="ECO:0000313" key="12">
    <source>
        <dbReference type="EMBL" id="KAA0914948.1"/>
    </source>
</evidence>